<dbReference type="PANTHER" id="PTHR43532:SF1">
    <property type="entry name" value="GLUCOSE-1-PHOSPHATE THYMIDYLYLTRANSFERASE 1"/>
    <property type="match status" value="1"/>
</dbReference>
<dbReference type="Pfam" id="PF00483">
    <property type="entry name" value="NTP_transferase"/>
    <property type="match status" value="1"/>
</dbReference>
<dbReference type="InterPro" id="IPR005835">
    <property type="entry name" value="NTP_transferase_dom"/>
</dbReference>
<comment type="similarity">
    <text evidence="2">Belongs to the glucose-1-phosphate thymidylyltransferase family.</text>
</comment>
<dbReference type="EC" id="2.7.7.24" evidence="3"/>
<evidence type="ECO:0000256" key="4">
    <source>
        <dbReference type="ARBA" id="ARBA00022679"/>
    </source>
</evidence>
<evidence type="ECO:0000256" key="5">
    <source>
        <dbReference type="ARBA" id="ARBA00022695"/>
    </source>
</evidence>
<dbReference type="Proteomes" id="UP000677054">
    <property type="component" value="Unassembled WGS sequence"/>
</dbReference>
<dbReference type="SUPFAM" id="SSF53448">
    <property type="entry name" value="Nucleotide-diphospho-sugar transferases"/>
    <property type="match status" value="1"/>
</dbReference>
<evidence type="ECO:0000256" key="2">
    <source>
        <dbReference type="ARBA" id="ARBA00010480"/>
    </source>
</evidence>
<dbReference type="GO" id="GO:0008879">
    <property type="term" value="F:glucose-1-phosphate thymidylyltransferase activity"/>
    <property type="evidence" value="ECO:0007669"/>
    <property type="project" value="UniProtKB-EC"/>
</dbReference>
<keyword evidence="7" id="KW-0460">Magnesium</keyword>
<sequence length="253" mass="28658">MLGGIRDVLIISTPQHTPLMQELLKDGSHLGMHFEYCVQEHPNGLAEAFILGKNFVGLDNVTLILGDNLIWGHDLSTLFKESIQRVEREDNAVVFAYQVSHPENYGVIEFDENSRACSLEEKPPHPRSSYAVPGIYVYPSDVVEKAANLLPSARGELEITDLNRLYLEEGKLHVSRLERGFAWFDMGTHDDLLEASNFIASLERRTQQKIACPEEIAFQNGWISRQQLEDYTSTFGGSAYAKYLHKVLKRHTP</sequence>
<keyword evidence="11" id="KW-1185">Reference proteome</keyword>
<protein>
    <recommendedName>
        <fullName evidence="3">glucose-1-phosphate thymidylyltransferase</fullName>
        <ecNumber evidence="3">2.7.7.24</ecNumber>
    </recommendedName>
</protein>
<evidence type="ECO:0000313" key="11">
    <source>
        <dbReference type="Proteomes" id="UP000677054"/>
    </source>
</evidence>
<evidence type="ECO:0000259" key="9">
    <source>
        <dbReference type="Pfam" id="PF00483"/>
    </source>
</evidence>
<evidence type="ECO:0000313" key="10">
    <source>
        <dbReference type="EMBL" id="CAD7245341.1"/>
    </source>
</evidence>
<evidence type="ECO:0000256" key="7">
    <source>
        <dbReference type="ARBA" id="ARBA00022842"/>
    </source>
</evidence>
<gene>
    <name evidence="10" type="ORF">DSTB1V02_LOCUS5215</name>
</gene>
<keyword evidence="4" id="KW-0808">Transferase</keyword>
<evidence type="ECO:0000256" key="1">
    <source>
        <dbReference type="ARBA" id="ARBA00001946"/>
    </source>
</evidence>
<evidence type="ECO:0000256" key="8">
    <source>
        <dbReference type="ARBA" id="ARBA00049336"/>
    </source>
</evidence>
<dbReference type="InterPro" id="IPR029044">
    <property type="entry name" value="Nucleotide-diphossugar_trans"/>
</dbReference>
<dbReference type="AlphaFoldDB" id="A0A7R8X992"/>
<evidence type="ECO:0000256" key="3">
    <source>
        <dbReference type="ARBA" id="ARBA00012461"/>
    </source>
</evidence>
<accession>A0A7R8X992</accession>
<proteinExistence type="inferred from homology"/>
<dbReference type="GO" id="GO:0046872">
    <property type="term" value="F:metal ion binding"/>
    <property type="evidence" value="ECO:0007669"/>
    <property type="project" value="UniProtKB-KW"/>
</dbReference>
<feature type="domain" description="Nucleotidyl transferase" evidence="9">
    <location>
        <begin position="2"/>
        <end position="200"/>
    </location>
</feature>
<dbReference type="Gene3D" id="3.90.550.10">
    <property type="entry name" value="Spore Coat Polysaccharide Biosynthesis Protein SpsA, Chain A"/>
    <property type="match status" value="1"/>
</dbReference>
<name>A0A7R8X992_9CRUS</name>
<comment type="catalytic activity">
    <reaction evidence="8">
        <text>dTTP + alpha-D-glucose 1-phosphate + H(+) = dTDP-alpha-D-glucose + diphosphate</text>
        <dbReference type="Rhea" id="RHEA:15225"/>
        <dbReference type="ChEBI" id="CHEBI:15378"/>
        <dbReference type="ChEBI" id="CHEBI:33019"/>
        <dbReference type="ChEBI" id="CHEBI:37568"/>
        <dbReference type="ChEBI" id="CHEBI:57477"/>
        <dbReference type="ChEBI" id="CHEBI:58601"/>
        <dbReference type="EC" id="2.7.7.24"/>
    </reaction>
</comment>
<reference evidence="10" key="1">
    <citation type="submission" date="2020-11" db="EMBL/GenBank/DDBJ databases">
        <authorList>
            <person name="Tran Van P."/>
        </authorList>
    </citation>
    <scope>NUCLEOTIDE SEQUENCE</scope>
</reference>
<keyword evidence="5" id="KW-0548">Nucleotidyltransferase</keyword>
<evidence type="ECO:0000256" key="6">
    <source>
        <dbReference type="ARBA" id="ARBA00022723"/>
    </source>
</evidence>
<dbReference type="OrthoDB" id="8300018at2759"/>
<dbReference type="PANTHER" id="PTHR43532">
    <property type="entry name" value="GLUCOSE-1-PHOSPHATE THYMIDYLYLTRANSFERASE"/>
    <property type="match status" value="1"/>
</dbReference>
<comment type="cofactor">
    <cofactor evidence="1">
        <name>Mg(2+)</name>
        <dbReference type="ChEBI" id="CHEBI:18420"/>
    </cofactor>
</comment>
<keyword evidence="6" id="KW-0479">Metal-binding</keyword>
<dbReference type="EMBL" id="CAJPEV010000835">
    <property type="protein sequence ID" value="CAG0888942.1"/>
    <property type="molecule type" value="Genomic_DNA"/>
</dbReference>
<dbReference type="InterPro" id="IPR005907">
    <property type="entry name" value="G1P_thy_trans_s"/>
</dbReference>
<organism evidence="10">
    <name type="scientific">Darwinula stevensoni</name>
    <dbReference type="NCBI Taxonomy" id="69355"/>
    <lineage>
        <taxon>Eukaryota</taxon>
        <taxon>Metazoa</taxon>
        <taxon>Ecdysozoa</taxon>
        <taxon>Arthropoda</taxon>
        <taxon>Crustacea</taxon>
        <taxon>Oligostraca</taxon>
        <taxon>Ostracoda</taxon>
        <taxon>Podocopa</taxon>
        <taxon>Podocopida</taxon>
        <taxon>Darwinulocopina</taxon>
        <taxon>Darwinuloidea</taxon>
        <taxon>Darwinulidae</taxon>
        <taxon>Darwinula</taxon>
    </lineage>
</organism>
<dbReference type="EMBL" id="LR900352">
    <property type="protein sequence ID" value="CAD7245341.1"/>
    <property type="molecule type" value="Genomic_DNA"/>
</dbReference>